<dbReference type="Pfam" id="PF00588">
    <property type="entry name" value="SpoU_methylase"/>
    <property type="match status" value="1"/>
</dbReference>
<dbReference type="EMBL" id="JALJRB010000018">
    <property type="protein sequence ID" value="MCJ8501904.1"/>
    <property type="molecule type" value="Genomic_DNA"/>
</dbReference>
<comment type="function">
    <text evidence="5">Catalyzes the formation of 2'O-methylated cytidine (Cm32) or 2'O-methylated uridine (Um32) at position 32 in tRNA.</text>
</comment>
<dbReference type="PIRSF" id="PIRSF004808">
    <property type="entry name" value="LasT"/>
    <property type="match status" value="1"/>
</dbReference>
<keyword evidence="4 5" id="KW-0949">S-adenosyl-L-methionine</keyword>
<dbReference type="InterPro" id="IPR004384">
    <property type="entry name" value="RNA_MeTrfase_TrmJ/LasT"/>
</dbReference>
<keyword evidence="5" id="KW-0819">tRNA processing</keyword>
<dbReference type="Gene3D" id="1.10.8.590">
    <property type="match status" value="1"/>
</dbReference>
<evidence type="ECO:0000256" key="1">
    <source>
        <dbReference type="ARBA" id="ARBA00007228"/>
    </source>
</evidence>
<dbReference type="NCBIfam" id="TIGR00050">
    <property type="entry name" value="rRNA_methyl_1"/>
    <property type="match status" value="1"/>
</dbReference>
<dbReference type="GO" id="GO:0005829">
    <property type="term" value="C:cytosol"/>
    <property type="evidence" value="ECO:0007669"/>
    <property type="project" value="TreeGrafter"/>
</dbReference>
<dbReference type="GO" id="GO:0002128">
    <property type="term" value="P:tRNA nucleoside ribose methylation"/>
    <property type="evidence" value="ECO:0007669"/>
    <property type="project" value="TreeGrafter"/>
</dbReference>
<dbReference type="Gene3D" id="3.40.1280.10">
    <property type="match status" value="1"/>
</dbReference>
<dbReference type="PANTHER" id="PTHR42786">
    <property type="entry name" value="TRNA/RRNA METHYLTRANSFERASE"/>
    <property type="match status" value="1"/>
</dbReference>
<dbReference type="InterPro" id="IPR029026">
    <property type="entry name" value="tRNA_m1G_MTases_N"/>
</dbReference>
<evidence type="ECO:0000313" key="8">
    <source>
        <dbReference type="Proteomes" id="UP001165427"/>
    </source>
</evidence>
<dbReference type="AlphaFoldDB" id="A0AA41R2X1"/>
<evidence type="ECO:0000313" key="7">
    <source>
        <dbReference type="EMBL" id="MCJ8501904.1"/>
    </source>
</evidence>
<organism evidence="7 8">
    <name type="scientific">Desulfatitalea alkaliphila</name>
    <dbReference type="NCBI Taxonomy" id="2929485"/>
    <lineage>
        <taxon>Bacteria</taxon>
        <taxon>Pseudomonadati</taxon>
        <taxon>Thermodesulfobacteriota</taxon>
        <taxon>Desulfobacteria</taxon>
        <taxon>Desulfobacterales</taxon>
        <taxon>Desulfosarcinaceae</taxon>
        <taxon>Desulfatitalea</taxon>
    </lineage>
</organism>
<dbReference type="InterPro" id="IPR001537">
    <property type="entry name" value="SpoU_MeTrfase"/>
</dbReference>
<dbReference type="Proteomes" id="UP001165427">
    <property type="component" value="Unassembled WGS sequence"/>
</dbReference>
<keyword evidence="5" id="KW-0963">Cytoplasm</keyword>
<evidence type="ECO:0000256" key="2">
    <source>
        <dbReference type="ARBA" id="ARBA00022603"/>
    </source>
</evidence>
<comment type="subcellular location">
    <subcellularLocation>
        <location evidence="5">Cytoplasm</location>
    </subcellularLocation>
</comment>
<evidence type="ECO:0000256" key="5">
    <source>
        <dbReference type="RuleBase" id="RU362024"/>
    </source>
</evidence>
<reference evidence="7" key="1">
    <citation type="submission" date="2022-04" db="EMBL/GenBank/DDBJ databases">
        <title>Desulfatitalea alkaliphila sp. nov., a novel anaerobic sulfate-reducing bacterium isolated from terrestrial mud volcano, Taman Peninsula, Russia.</title>
        <authorList>
            <person name="Khomyakova M.A."/>
            <person name="Merkel A.Y."/>
            <person name="Slobodkin A.I."/>
        </authorList>
    </citation>
    <scope>NUCLEOTIDE SEQUENCE</scope>
    <source>
        <strain evidence="7">M08but</strain>
    </source>
</reference>
<proteinExistence type="inferred from homology"/>
<dbReference type="GO" id="GO:0160206">
    <property type="term" value="F:tRNA (cytidine(32)/uridine(32)-2'-O)-methyltransferase activity"/>
    <property type="evidence" value="ECO:0007669"/>
    <property type="project" value="UniProtKB-EC"/>
</dbReference>
<keyword evidence="8" id="KW-1185">Reference proteome</keyword>
<dbReference type="SUPFAM" id="SSF75217">
    <property type="entry name" value="alpha/beta knot"/>
    <property type="match status" value="1"/>
</dbReference>
<evidence type="ECO:0000259" key="6">
    <source>
        <dbReference type="Pfam" id="PF00588"/>
    </source>
</evidence>
<comment type="catalytic activity">
    <reaction evidence="5">
        <text>uridine(32) in tRNA + S-adenosyl-L-methionine = 2'-O-methyluridine(32) in tRNA + S-adenosyl-L-homocysteine + H(+)</text>
        <dbReference type="Rhea" id="RHEA:42936"/>
        <dbReference type="Rhea" id="RHEA-COMP:10107"/>
        <dbReference type="Rhea" id="RHEA-COMP:10290"/>
        <dbReference type="ChEBI" id="CHEBI:15378"/>
        <dbReference type="ChEBI" id="CHEBI:57856"/>
        <dbReference type="ChEBI" id="CHEBI:59789"/>
        <dbReference type="ChEBI" id="CHEBI:65315"/>
        <dbReference type="ChEBI" id="CHEBI:74478"/>
        <dbReference type="EC" id="2.1.1.200"/>
    </reaction>
</comment>
<gene>
    <name evidence="5" type="primary">trmJ</name>
    <name evidence="7" type="ORF">MRX98_15070</name>
</gene>
<sequence>MPGVRLENVTVVLNRPRYPENIGSAARAACNMGIHRLAVVAPENCDLTRVLTLATHAAMDVVENMACHEDLRTALAPYRYVVGTTARLGGQRRSVMSPAHMAAQLADLSQENEVALLFGPEDRGLTNEELRLCHQLVTIPTDRFSSLNLAQAVMVLCYELFQTTTATGGGFAPRLATRAELDGMYDQVKDILVRINYIQPENPDYWMNKLRHFFTRLQLRAGEVSIIRGICRQMNWYAGKCHQDGVRGAPPPNNDAV</sequence>
<dbReference type="GO" id="GO:0003723">
    <property type="term" value="F:RNA binding"/>
    <property type="evidence" value="ECO:0007669"/>
    <property type="project" value="InterPro"/>
</dbReference>
<dbReference type="RefSeq" id="WP_246911295.1">
    <property type="nucleotide sequence ID" value="NZ_JALJRB010000018.1"/>
</dbReference>
<keyword evidence="2 5" id="KW-0489">Methyltransferase</keyword>
<name>A0AA41R2X1_9BACT</name>
<evidence type="ECO:0000256" key="3">
    <source>
        <dbReference type="ARBA" id="ARBA00022679"/>
    </source>
</evidence>
<comment type="catalytic activity">
    <reaction evidence="5">
        <text>cytidine(32) in tRNA + S-adenosyl-L-methionine = 2'-O-methylcytidine(32) in tRNA + S-adenosyl-L-homocysteine + H(+)</text>
        <dbReference type="Rhea" id="RHEA:42932"/>
        <dbReference type="Rhea" id="RHEA-COMP:10288"/>
        <dbReference type="Rhea" id="RHEA-COMP:10289"/>
        <dbReference type="ChEBI" id="CHEBI:15378"/>
        <dbReference type="ChEBI" id="CHEBI:57856"/>
        <dbReference type="ChEBI" id="CHEBI:59789"/>
        <dbReference type="ChEBI" id="CHEBI:74495"/>
        <dbReference type="ChEBI" id="CHEBI:82748"/>
        <dbReference type="EC" id="2.1.1.200"/>
    </reaction>
</comment>
<dbReference type="PANTHER" id="PTHR42786:SF2">
    <property type="entry name" value="TRNA (CYTIDINE_URIDINE-2'-O-)-METHYLTRANSFERASE TRMJ"/>
    <property type="match status" value="1"/>
</dbReference>
<comment type="similarity">
    <text evidence="1">Belongs to the class IV-like SAM-binding methyltransferase superfamily. RNA methyltransferase TrmH family.</text>
</comment>
<dbReference type="CDD" id="cd18093">
    <property type="entry name" value="SpoU-like_TrmJ"/>
    <property type="match status" value="1"/>
</dbReference>
<protein>
    <recommendedName>
        <fullName evidence="5">tRNA (cytidine/uridine-2'-O-)-methyltransferase TrmJ</fullName>
        <ecNumber evidence="5">2.1.1.200</ecNumber>
    </recommendedName>
    <alternativeName>
        <fullName evidence="5">tRNA (cytidine(32)/uridine(32)-2'-O)-methyltransferase</fullName>
    </alternativeName>
    <alternativeName>
        <fullName evidence="5">tRNA Cm32/Um32 methyltransferase</fullName>
    </alternativeName>
</protein>
<keyword evidence="3" id="KW-0808">Transferase</keyword>
<dbReference type="InterPro" id="IPR029028">
    <property type="entry name" value="Alpha/beta_knot_MTases"/>
</dbReference>
<evidence type="ECO:0000256" key="4">
    <source>
        <dbReference type="ARBA" id="ARBA00022691"/>
    </source>
</evidence>
<dbReference type="EC" id="2.1.1.200" evidence="5"/>
<comment type="caution">
    <text evidence="7">The sequence shown here is derived from an EMBL/GenBank/DDBJ whole genome shotgun (WGS) entry which is preliminary data.</text>
</comment>
<comment type="subunit">
    <text evidence="5">Homodimer.</text>
</comment>
<accession>A0AA41R2X1</accession>
<feature type="domain" description="tRNA/rRNA methyltransferase SpoU type" evidence="6">
    <location>
        <begin position="9"/>
        <end position="158"/>
    </location>
</feature>